<dbReference type="PRINTS" id="PR00722">
    <property type="entry name" value="CHYMOTRYPSIN"/>
</dbReference>
<dbReference type="InterPro" id="IPR018114">
    <property type="entry name" value="TRYPSIN_HIS"/>
</dbReference>
<evidence type="ECO:0000259" key="6">
    <source>
        <dbReference type="PROSITE" id="PS50240"/>
    </source>
</evidence>
<dbReference type="PROSITE" id="PS00135">
    <property type="entry name" value="TRYPSIN_SER"/>
    <property type="match status" value="1"/>
</dbReference>
<proteinExistence type="inferred from homology"/>
<dbReference type="AlphaFoldDB" id="A0A7M7Q043"/>
<dbReference type="Proteomes" id="UP000002358">
    <property type="component" value="Unassembled WGS sequence"/>
</dbReference>
<keyword evidence="8" id="KW-1185">Reference proteome</keyword>
<dbReference type="SUPFAM" id="SSF50494">
    <property type="entry name" value="Trypsin-like serine proteases"/>
    <property type="match status" value="1"/>
</dbReference>
<keyword evidence="2" id="KW-1015">Disulfide bond</keyword>
<dbReference type="RefSeq" id="XP_031777425.1">
    <property type="nucleotide sequence ID" value="XM_031921565.2"/>
</dbReference>
<dbReference type="Gene3D" id="2.40.10.10">
    <property type="entry name" value="Trypsin-like serine proteases"/>
    <property type="match status" value="1"/>
</dbReference>
<dbReference type="PROSITE" id="PS50240">
    <property type="entry name" value="TRYPSIN_DOM"/>
    <property type="match status" value="1"/>
</dbReference>
<dbReference type="Pfam" id="PF00089">
    <property type="entry name" value="Trypsin"/>
    <property type="match status" value="1"/>
</dbReference>
<keyword evidence="5" id="KW-0645">Protease</keyword>
<dbReference type="GeneID" id="100114593"/>
<keyword evidence="3" id="KW-0325">Glycoprotein</keyword>
<dbReference type="PROSITE" id="PS00134">
    <property type="entry name" value="TRYPSIN_HIS"/>
    <property type="match status" value="1"/>
</dbReference>
<evidence type="ECO:0000256" key="3">
    <source>
        <dbReference type="ARBA" id="ARBA00023180"/>
    </source>
</evidence>
<keyword evidence="5" id="KW-0720">Serine protease</keyword>
<protein>
    <recommendedName>
        <fullName evidence="6">Peptidase S1 domain-containing protein</fullName>
    </recommendedName>
</protein>
<sequence length="243" mass="26698">MVALGYQPDKTNPSLIRYNCGGTLISVRHVLTAAHCVNNINNFVPVEVRLGAVDLNDNSAYVQRIQVGEIISHPRYKRSLNYYDIAIIKLRRAINVSNNVMPICLQTKPIPNLQQLVNMSLVVTGWGATSFENEGSADLQKTPSLQMIDKIECSVAYRGFSKLPNGLDGSMICVLDKNVTRRADACQGDSGGPLLLLSMVSSTVLGVTSFGQSCGSSIPAIYTSVIFYLDWIEDMVWPDKKRP</sequence>
<evidence type="ECO:0000256" key="2">
    <source>
        <dbReference type="ARBA" id="ARBA00023157"/>
    </source>
</evidence>
<dbReference type="PANTHER" id="PTHR24260">
    <property type="match status" value="1"/>
</dbReference>
<keyword evidence="5" id="KW-0378">Hydrolase</keyword>
<dbReference type="InterPro" id="IPR001314">
    <property type="entry name" value="Peptidase_S1A"/>
</dbReference>
<dbReference type="GO" id="GO:0004252">
    <property type="term" value="F:serine-type endopeptidase activity"/>
    <property type="evidence" value="ECO:0007669"/>
    <property type="project" value="InterPro"/>
</dbReference>
<organism evidence="7 8">
    <name type="scientific">Nasonia vitripennis</name>
    <name type="common">Parasitic wasp</name>
    <dbReference type="NCBI Taxonomy" id="7425"/>
    <lineage>
        <taxon>Eukaryota</taxon>
        <taxon>Metazoa</taxon>
        <taxon>Ecdysozoa</taxon>
        <taxon>Arthropoda</taxon>
        <taxon>Hexapoda</taxon>
        <taxon>Insecta</taxon>
        <taxon>Pterygota</taxon>
        <taxon>Neoptera</taxon>
        <taxon>Endopterygota</taxon>
        <taxon>Hymenoptera</taxon>
        <taxon>Apocrita</taxon>
        <taxon>Proctotrupomorpha</taxon>
        <taxon>Chalcidoidea</taxon>
        <taxon>Pteromalidae</taxon>
        <taxon>Pteromalinae</taxon>
        <taxon>Nasonia</taxon>
    </lineage>
</organism>
<evidence type="ECO:0000313" key="8">
    <source>
        <dbReference type="Proteomes" id="UP000002358"/>
    </source>
</evidence>
<dbReference type="InterPro" id="IPR033116">
    <property type="entry name" value="TRYPSIN_SER"/>
</dbReference>
<evidence type="ECO:0000256" key="1">
    <source>
        <dbReference type="ARBA" id="ARBA00022729"/>
    </source>
</evidence>
<dbReference type="SMR" id="A0A7M7Q043"/>
<keyword evidence="1" id="KW-0732">Signal</keyword>
<dbReference type="SMART" id="SM00020">
    <property type="entry name" value="Tryp_SPc"/>
    <property type="match status" value="1"/>
</dbReference>
<dbReference type="InterPro" id="IPR009003">
    <property type="entry name" value="Peptidase_S1_PA"/>
</dbReference>
<dbReference type="InterPro" id="IPR051333">
    <property type="entry name" value="CLIP_Serine_Protease"/>
</dbReference>
<dbReference type="PANTHER" id="PTHR24260:SF147">
    <property type="entry name" value="EG:BACR7A4.3 PROTEIN-RELATED"/>
    <property type="match status" value="1"/>
</dbReference>
<dbReference type="FunFam" id="2.40.10.10:FF:000028">
    <property type="entry name" value="Serine protease easter"/>
    <property type="match status" value="1"/>
</dbReference>
<comment type="similarity">
    <text evidence="4">Belongs to the peptidase S1 family. CLIP subfamily.</text>
</comment>
<dbReference type="InterPro" id="IPR043504">
    <property type="entry name" value="Peptidase_S1_PA_chymotrypsin"/>
</dbReference>
<dbReference type="EnsemblMetazoa" id="XM_031921565">
    <property type="protein sequence ID" value="XP_031777425"/>
    <property type="gene ID" value="LOC100114593"/>
</dbReference>
<reference evidence="7" key="1">
    <citation type="submission" date="2021-01" db="UniProtKB">
        <authorList>
            <consortium name="EnsemblMetazoa"/>
        </authorList>
    </citation>
    <scope>IDENTIFICATION</scope>
</reference>
<evidence type="ECO:0000256" key="5">
    <source>
        <dbReference type="RuleBase" id="RU363034"/>
    </source>
</evidence>
<evidence type="ECO:0000256" key="4">
    <source>
        <dbReference type="ARBA" id="ARBA00024195"/>
    </source>
</evidence>
<accession>A0A7M7Q043</accession>
<feature type="domain" description="Peptidase S1" evidence="6">
    <location>
        <begin position="1"/>
        <end position="237"/>
    </location>
</feature>
<name>A0A7M7Q043_NASVI</name>
<evidence type="ECO:0000313" key="7">
    <source>
        <dbReference type="EnsemblMetazoa" id="XP_031777425"/>
    </source>
</evidence>
<dbReference type="GO" id="GO:0006508">
    <property type="term" value="P:proteolysis"/>
    <property type="evidence" value="ECO:0007669"/>
    <property type="project" value="UniProtKB-KW"/>
</dbReference>
<dbReference type="CDD" id="cd00190">
    <property type="entry name" value="Tryp_SPc"/>
    <property type="match status" value="1"/>
</dbReference>
<dbReference type="InterPro" id="IPR001254">
    <property type="entry name" value="Trypsin_dom"/>
</dbReference>